<evidence type="ECO:0000256" key="1">
    <source>
        <dbReference type="SAM" id="Phobius"/>
    </source>
</evidence>
<dbReference type="Proteomes" id="UP001596135">
    <property type="component" value="Unassembled WGS sequence"/>
</dbReference>
<organism evidence="2 3">
    <name type="scientific">Nocardioides hankookensis</name>
    <dbReference type="NCBI Taxonomy" id="443157"/>
    <lineage>
        <taxon>Bacteria</taxon>
        <taxon>Bacillati</taxon>
        <taxon>Actinomycetota</taxon>
        <taxon>Actinomycetes</taxon>
        <taxon>Propionibacteriales</taxon>
        <taxon>Nocardioidaceae</taxon>
        <taxon>Nocardioides</taxon>
    </lineage>
</organism>
<gene>
    <name evidence="2" type="ORF">ACFPYL_18080</name>
</gene>
<dbReference type="RefSeq" id="WP_379157404.1">
    <property type="nucleotide sequence ID" value="NZ_JBHSRJ010000008.1"/>
</dbReference>
<reference evidence="3" key="1">
    <citation type="journal article" date="2019" name="Int. J. Syst. Evol. Microbiol.">
        <title>The Global Catalogue of Microorganisms (GCM) 10K type strain sequencing project: providing services to taxonomists for standard genome sequencing and annotation.</title>
        <authorList>
            <consortium name="The Broad Institute Genomics Platform"/>
            <consortium name="The Broad Institute Genome Sequencing Center for Infectious Disease"/>
            <person name="Wu L."/>
            <person name="Ma J."/>
        </authorList>
    </citation>
    <scope>NUCLEOTIDE SEQUENCE [LARGE SCALE GENOMIC DNA]</scope>
    <source>
        <strain evidence="3">CCUG 54522</strain>
    </source>
</reference>
<evidence type="ECO:0000313" key="3">
    <source>
        <dbReference type="Proteomes" id="UP001596135"/>
    </source>
</evidence>
<evidence type="ECO:0000313" key="2">
    <source>
        <dbReference type="EMBL" id="MFC6045001.1"/>
    </source>
</evidence>
<keyword evidence="3" id="KW-1185">Reference proteome</keyword>
<dbReference type="EMBL" id="JBHSRJ010000008">
    <property type="protein sequence ID" value="MFC6045001.1"/>
    <property type="molecule type" value="Genomic_DNA"/>
</dbReference>
<keyword evidence="1" id="KW-1133">Transmembrane helix</keyword>
<protein>
    <recommendedName>
        <fullName evidence="4">LPXTG cell wall anchor domain-containing protein</fullName>
    </recommendedName>
</protein>
<comment type="caution">
    <text evidence="2">The sequence shown here is derived from an EMBL/GenBank/DDBJ whole genome shotgun (WGS) entry which is preliminary data.</text>
</comment>
<keyword evidence="1" id="KW-0812">Transmembrane</keyword>
<evidence type="ECO:0008006" key="4">
    <source>
        <dbReference type="Google" id="ProtNLM"/>
    </source>
</evidence>
<sequence>MTSIRRPPGGGHFLFGLTHAQTWVIVLGLVVIVLAVYLTRRR</sequence>
<accession>A0ABW1LM33</accession>
<name>A0ABW1LM33_9ACTN</name>
<proteinExistence type="predicted"/>
<keyword evidence="1" id="KW-0472">Membrane</keyword>
<feature type="transmembrane region" description="Helical" evidence="1">
    <location>
        <begin position="20"/>
        <end position="39"/>
    </location>
</feature>